<accession>A0ABV5WYK2</accession>
<name>A0ABV5WYK2_9MICO</name>
<evidence type="ECO:0000313" key="4">
    <source>
        <dbReference type="Proteomes" id="UP001589707"/>
    </source>
</evidence>
<evidence type="ECO:0000256" key="1">
    <source>
        <dbReference type="SAM" id="MobiDB-lite"/>
    </source>
</evidence>
<dbReference type="Pfam" id="PF13452">
    <property type="entry name" value="FAS1_DH_region"/>
    <property type="match status" value="1"/>
</dbReference>
<dbReference type="InterPro" id="IPR039569">
    <property type="entry name" value="FAS1-like_DH_region"/>
</dbReference>
<gene>
    <name evidence="3" type="ORF">ACFFN1_00495</name>
</gene>
<dbReference type="Gene3D" id="3.10.129.10">
    <property type="entry name" value="Hotdog Thioesterase"/>
    <property type="match status" value="1"/>
</dbReference>
<keyword evidence="4" id="KW-1185">Reference proteome</keyword>
<dbReference type="RefSeq" id="WP_376837595.1">
    <property type="nucleotide sequence ID" value="NZ_JBHMAU010000003.1"/>
</dbReference>
<evidence type="ECO:0000259" key="2">
    <source>
        <dbReference type="Pfam" id="PF13452"/>
    </source>
</evidence>
<reference evidence="3 4" key="1">
    <citation type="submission" date="2024-09" db="EMBL/GenBank/DDBJ databases">
        <authorList>
            <person name="Sun Q."/>
            <person name="Mori K."/>
        </authorList>
    </citation>
    <scope>NUCLEOTIDE SEQUENCE [LARGE SCALE GENOMIC DNA]</scope>
    <source>
        <strain evidence="3 4">JCM 11683</strain>
    </source>
</reference>
<dbReference type="EMBL" id="JBHMAU010000003">
    <property type="protein sequence ID" value="MFB9774916.1"/>
    <property type="molecule type" value="Genomic_DNA"/>
</dbReference>
<dbReference type="PANTHER" id="PTHR28152">
    <property type="entry name" value="HYDROXYACYL-THIOESTER DEHYDRATASE TYPE 2, MITOCHONDRIAL"/>
    <property type="match status" value="1"/>
</dbReference>
<dbReference type="InterPro" id="IPR052741">
    <property type="entry name" value="Mitochondrial_HTD2"/>
</dbReference>
<feature type="domain" description="FAS1-like dehydratase" evidence="2">
    <location>
        <begin position="85"/>
        <end position="153"/>
    </location>
</feature>
<dbReference type="PANTHER" id="PTHR28152:SF1">
    <property type="entry name" value="HYDROXYACYL-THIOESTER DEHYDRATASE TYPE 2, MITOCHONDRIAL"/>
    <property type="match status" value="1"/>
</dbReference>
<dbReference type="Proteomes" id="UP001589707">
    <property type="component" value="Unassembled WGS sequence"/>
</dbReference>
<comment type="caution">
    <text evidence="3">The sequence shown here is derived from an EMBL/GenBank/DDBJ whole genome shotgun (WGS) entry which is preliminary data.</text>
</comment>
<feature type="region of interest" description="Disordered" evidence="1">
    <location>
        <begin position="166"/>
        <end position="193"/>
    </location>
</feature>
<protein>
    <submittedName>
        <fullName evidence="3">MaoC family dehydratase N-terminal domain-containing protein</fullName>
    </submittedName>
</protein>
<evidence type="ECO:0000313" key="3">
    <source>
        <dbReference type="EMBL" id="MFB9774916.1"/>
    </source>
</evidence>
<sequence length="311" mass="33280">MNRTPAHSCAVATTDQYIAWVGRAQEATDVASQEKADRLATLLAEAASGQQLSAEPDEPLFPLGHWLQFSEDVALADTGTDGHPALGGFMPPVPGSRRMWAGSSLQFHGPIRPGQKLNRKTTIESITEKSGRSGALVFVRLRHEISADGVPALTDRHTIVYRDAPAPAGEHAGSTPSAAAPPRPDTEAPAGWELSRSVRPGPVMLFRYSALTFNSHRIHYDHPYTTTVEGYPGLVVHGPLIASLLLRAFLDAHPSEAVTAYEFTVRSPLFASEQVHLLGRRTDAHTHELAAIGPADTVVMQAVVTTASVAA</sequence>
<dbReference type="InterPro" id="IPR029069">
    <property type="entry name" value="HotDog_dom_sf"/>
</dbReference>
<organism evidence="3 4">
    <name type="scientific">Brevibacterium otitidis</name>
    <dbReference type="NCBI Taxonomy" id="53364"/>
    <lineage>
        <taxon>Bacteria</taxon>
        <taxon>Bacillati</taxon>
        <taxon>Actinomycetota</taxon>
        <taxon>Actinomycetes</taxon>
        <taxon>Micrococcales</taxon>
        <taxon>Brevibacteriaceae</taxon>
        <taxon>Brevibacterium</taxon>
    </lineage>
</organism>
<proteinExistence type="predicted"/>
<dbReference type="SUPFAM" id="SSF54637">
    <property type="entry name" value="Thioesterase/thiol ester dehydrase-isomerase"/>
    <property type="match status" value="2"/>
</dbReference>